<dbReference type="SUPFAM" id="SSF54292">
    <property type="entry name" value="2Fe-2S ferredoxin-like"/>
    <property type="match status" value="1"/>
</dbReference>
<evidence type="ECO:0000313" key="9">
    <source>
        <dbReference type="Proteomes" id="UP001148313"/>
    </source>
</evidence>
<dbReference type="InterPro" id="IPR036010">
    <property type="entry name" value="2Fe-2S_ferredoxin-like_sf"/>
</dbReference>
<accession>A0ABT4VK52</accession>
<comment type="caution">
    <text evidence="8">The sequence shown here is derived from an EMBL/GenBank/DDBJ whole genome shotgun (WGS) entry which is preliminary data.</text>
</comment>
<proteinExistence type="inferred from homology"/>
<evidence type="ECO:0000256" key="2">
    <source>
        <dbReference type="ARBA" id="ARBA00022714"/>
    </source>
</evidence>
<evidence type="ECO:0000256" key="1">
    <source>
        <dbReference type="ARBA" id="ARBA00010914"/>
    </source>
</evidence>
<gene>
    <name evidence="8" type="ORF">OOZ53_06995</name>
</gene>
<dbReference type="PANTHER" id="PTHR23426:SF65">
    <property type="entry name" value="FERREDOXIN-2, MITOCHONDRIAL"/>
    <property type="match status" value="1"/>
</dbReference>
<keyword evidence="5" id="KW-0411">Iron-sulfur</keyword>
<protein>
    <submittedName>
        <fullName evidence="8">2Fe-2S iron-sulfur cluster-binding protein</fullName>
    </submittedName>
</protein>
<dbReference type="InterPro" id="IPR001041">
    <property type="entry name" value="2Fe-2S_ferredoxin-type"/>
</dbReference>
<dbReference type="PRINTS" id="PR00355">
    <property type="entry name" value="ADRENODOXIN"/>
</dbReference>
<keyword evidence="2" id="KW-0001">2Fe-2S</keyword>
<keyword evidence="9" id="KW-1185">Reference proteome</keyword>
<dbReference type="PANTHER" id="PTHR23426">
    <property type="entry name" value="FERREDOXIN/ADRENODOXIN"/>
    <property type="match status" value="1"/>
</dbReference>
<dbReference type="Pfam" id="PF00111">
    <property type="entry name" value="Fer2"/>
    <property type="match status" value="1"/>
</dbReference>
<evidence type="ECO:0000256" key="3">
    <source>
        <dbReference type="ARBA" id="ARBA00022723"/>
    </source>
</evidence>
<dbReference type="RefSeq" id="WP_271088648.1">
    <property type="nucleotide sequence ID" value="NZ_JAPJZH010000003.1"/>
</dbReference>
<evidence type="ECO:0000313" key="8">
    <source>
        <dbReference type="EMBL" id="MDA4845091.1"/>
    </source>
</evidence>
<dbReference type="InterPro" id="IPR001055">
    <property type="entry name" value="Adrenodoxin-like"/>
</dbReference>
<evidence type="ECO:0000259" key="7">
    <source>
        <dbReference type="PROSITE" id="PS51085"/>
    </source>
</evidence>
<evidence type="ECO:0000256" key="4">
    <source>
        <dbReference type="ARBA" id="ARBA00023004"/>
    </source>
</evidence>
<name>A0ABT4VK52_9HYPH</name>
<keyword evidence="4" id="KW-0408">Iron</keyword>
<comment type="cofactor">
    <cofactor evidence="6">
        <name>[2Fe-2S] cluster</name>
        <dbReference type="ChEBI" id="CHEBI:190135"/>
    </cofactor>
</comment>
<evidence type="ECO:0000256" key="6">
    <source>
        <dbReference type="ARBA" id="ARBA00034078"/>
    </source>
</evidence>
<sequence length="105" mass="11554">MPKIHAVDRNGTETVIEGESGMSLMLNLRNVGGLDIAAICGGMCSCATCHVYVDPAWMEKLEEQSADEFELVEFSEHYKENSRLSCQIEMTDGLDGIRVTLAPED</sequence>
<keyword evidence="3" id="KW-0479">Metal-binding</keyword>
<organism evidence="8 9">
    <name type="scientific">Hoeflea poritis</name>
    <dbReference type="NCBI Taxonomy" id="2993659"/>
    <lineage>
        <taxon>Bacteria</taxon>
        <taxon>Pseudomonadati</taxon>
        <taxon>Pseudomonadota</taxon>
        <taxon>Alphaproteobacteria</taxon>
        <taxon>Hyphomicrobiales</taxon>
        <taxon>Rhizobiaceae</taxon>
        <taxon>Hoeflea</taxon>
    </lineage>
</organism>
<dbReference type="Gene3D" id="3.10.20.30">
    <property type="match status" value="1"/>
</dbReference>
<dbReference type="Proteomes" id="UP001148313">
    <property type="component" value="Unassembled WGS sequence"/>
</dbReference>
<dbReference type="InterPro" id="IPR012675">
    <property type="entry name" value="Beta-grasp_dom_sf"/>
</dbReference>
<comment type="similarity">
    <text evidence="1">Belongs to the adrenodoxin/putidaredoxin family.</text>
</comment>
<reference evidence="8" key="1">
    <citation type="submission" date="2022-11" db="EMBL/GenBank/DDBJ databases">
        <title>Hoeflea poritis sp. nov., isolated from scleractinian coral Porites lutea.</title>
        <authorList>
            <person name="Zhang G."/>
            <person name="Wei Q."/>
            <person name="Cai L."/>
        </authorList>
    </citation>
    <scope>NUCLEOTIDE SEQUENCE</scope>
    <source>
        <strain evidence="8">E7-10</strain>
    </source>
</reference>
<dbReference type="CDD" id="cd00207">
    <property type="entry name" value="fer2"/>
    <property type="match status" value="1"/>
</dbReference>
<dbReference type="EMBL" id="JAPJZH010000003">
    <property type="protein sequence ID" value="MDA4845091.1"/>
    <property type="molecule type" value="Genomic_DNA"/>
</dbReference>
<dbReference type="PROSITE" id="PS51085">
    <property type="entry name" value="2FE2S_FER_2"/>
    <property type="match status" value="1"/>
</dbReference>
<evidence type="ECO:0000256" key="5">
    <source>
        <dbReference type="ARBA" id="ARBA00023014"/>
    </source>
</evidence>
<feature type="domain" description="2Fe-2S ferredoxin-type" evidence="7">
    <location>
        <begin position="2"/>
        <end position="105"/>
    </location>
</feature>